<evidence type="ECO:0000259" key="14">
    <source>
        <dbReference type="PROSITE" id="PS51686"/>
    </source>
</evidence>
<evidence type="ECO:0000256" key="8">
    <source>
        <dbReference type="ARBA" id="ARBA00022691"/>
    </source>
</evidence>
<evidence type="ECO:0000256" key="11">
    <source>
        <dbReference type="ARBA" id="ARBA00031088"/>
    </source>
</evidence>
<keyword evidence="5" id="KW-0698">rRNA processing</keyword>
<dbReference type="GO" id="GO:0070475">
    <property type="term" value="P:rRNA base methylation"/>
    <property type="evidence" value="ECO:0007669"/>
    <property type="project" value="TreeGrafter"/>
</dbReference>
<dbReference type="EMBL" id="BAEQ01000002">
    <property type="protein sequence ID" value="GAC26899.1"/>
    <property type="molecule type" value="Genomic_DNA"/>
</dbReference>
<dbReference type="EC" id="2.1.1.176" evidence="3"/>
<keyword evidence="16" id="KW-1185">Reference proteome</keyword>
<evidence type="ECO:0000256" key="3">
    <source>
        <dbReference type="ARBA" id="ARBA00012140"/>
    </source>
</evidence>
<evidence type="ECO:0000256" key="1">
    <source>
        <dbReference type="ARBA" id="ARBA00002724"/>
    </source>
</evidence>
<dbReference type="InterPro" id="IPR006027">
    <property type="entry name" value="NusB_RsmB_TIM44"/>
</dbReference>
<feature type="active site" description="Nucleophile" evidence="13">
    <location>
        <position position="389"/>
    </location>
</feature>
<dbReference type="PROSITE" id="PS51686">
    <property type="entry name" value="SAM_MT_RSMB_NOP"/>
    <property type="match status" value="1"/>
</dbReference>
<keyword evidence="6 13" id="KW-0489">Methyltransferase</keyword>
<dbReference type="InterPro" id="IPR029063">
    <property type="entry name" value="SAM-dependent_MTases_sf"/>
</dbReference>
<evidence type="ECO:0000256" key="2">
    <source>
        <dbReference type="ARBA" id="ARBA00004496"/>
    </source>
</evidence>
<feature type="binding site" evidence="13">
    <location>
        <position position="314"/>
    </location>
    <ligand>
        <name>S-adenosyl-L-methionine</name>
        <dbReference type="ChEBI" id="CHEBI:59789"/>
    </ligand>
</feature>
<dbReference type="FunFam" id="3.40.50.150:FF:000022">
    <property type="entry name" value="Ribosomal RNA small subunit methyltransferase B"/>
    <property type="match status" value="1"/>
</dbReference>
<dbReference type="Pfam" id="PF01189">
    <property type="entry name" value="Methyltr_RsmB-F"/>
    <property type="match status" value="1"/>
</dbReference>
<feature type="binding site" evidence="13">
    <location>
        <begin position="258"/>
        <end position="264"/>
    </location>
    <ligand>
        <name>S-adenosyl-L-methionine</name>
        <dbReference type="ChEBI" id="CHEBI:59789"/>
    </ligand>
</feature>
<evidence type="ECO:0000256" key="4">
    <source>
        <dbReference type="ARBA" id="ARBA00022490"/>
    </source>
</evidence>
<name>K6Y256_9ALTE</name>
<dbReference type="InterPro" id="IPR001678">
    <property type="entry name" value="MeTrfase_RsmB-F_NOP2_dom"/>
</dbReference>
<comment type="function">
    <text evidence="1">Specifically methylates the cytosine at position 967 (m5C967) of 16S rRNA.</text>
</comment>
<evidence type="ECO:0000256" key="9">
    <source>
        <dbReference type="ARBA" id="ARBA00022884"/>
    </source>
</evidence>
<feature type="domain" description="SAM-dependent MTase RsmB/NOP-type" evidence="14">
    <location>
        <begin position="157"/>
        <end position="446"/>
    </location>
</feature>
<keyword evidence="8 13" id="KW-0949">S-adenosyl-L-methionine</keyword>
<dbReference type="SUPFAM" id="SSF53335">
    <property type="entry name" value="S-adenosyl-L-methionine-dependent methyltransferases"/>
    <property type="match status" value="1"/>
</dbReference>
<dbReference type="GO" id="GO:0003723">
    <property type="term" value="F:RNA binding"/>
    <property type="evidence" value="ECO:0007669"/>
    <property type="project" value="UniProtKB-UniRule"/>
</dbReference>
<evidence type="ECO:0000256" key="6">
    <source>
        <dbReference type="ARBA" id="ARBA00022603"/>
    </source>
</evidence>
<dbReference type="PANTHER" id="PTHR22807:SF61">
    <property type="entry name" value="NOL1_NOP2_SUN FAMILY PROTEIN _ ANTITERMINATION NUSB DOMAIN-CONTAINING PROTEIN"/>
    <property type="match status" value="1"/>
</dbReference>
<dbReference type="STRING" id="1121922.GCA_000428905_03680"/>
<organism evidence="15 16">
    <name type="scientific">Brumicola pallidula DSM 14239 = ACAM 615</name>
    <dbReference type="NCBI Taxonomy" id="1121922"/>
    <lineage>
        <taxon>Bacteria</taxon>
        <taxon>Pseudomonadati</taxon>
        <taxon>Pseudomonadota</taxon>
        <taxon>Gammaproteobacteria</taxon>
        <taxon>Alteromonadales</taxon>
        <taxon>Alteromonadaceae</taxon>
        <taxon>Brumicola</taxon>
    </lineage>
</organism>
<dbReference type="InterPro" id="IPR035926">
    <property type="entry name" value="NusB-like_sf"/>
</dbReference>
<dbReference type="InterPro" id="IPR023267">
    <property type="entry name" value="RCMT"/>
</dbReference>
<evidence type="ECO:0000313" key="16">
    <source>
        <dbReference type="Proteomes" id="UP000006251"/>
    </source>
</evidence>
<dbReference type="PANTHER" id="PTHR22807">
    <property type="entry name" value="NOP2 YEAST -RELATED NOL1/NOP2/FMU SUN DOMAIN-CONTAINING"/>
    <property type="match status" value="1"/>
</dbReference>
<keyword evidence="9 13" id="KW-0694">RNA-binding</keyword>
<dbReference type="Gene3D" id="3.30.70.1170">
    <property type="entry name" value="Sun protein, domain 3"/>
    <property type="match status" value="1"/>
</dbReference>
<dbReference type="Pfam" id="PF01029">
    <property type="entry name" value="NusB"/>
    <property type="match status" value="1"/>
</dbReference>
<evidence type="ECO:0000256" key="12">
    <source>
        <dbReference type="ARBA" id="ARBA00047283"/>
    </source>
</evidence>
<feature type="binding site" evidence="13">
    <location>
        <position position="282"/>
    </location>
    <ligand>
        <name>S-adenosyl-L-methionine</name>
        <dbReference type="ChEBI" id="CHEBI:59789"/>
    </ligand>
</feature>
<gene>
    <name evidence="15" type="primary">rsmB</name>
    <name evidence="15" type="ORF">GPAL_0013</name>
</gene>
<feature type="binding site" evidence="13">
    <location>
        <position position="336"/>
    </location>
    <ligand>
        <name>S-adenosyl-L-methionine</name>
        <dbReference type="ChEBI" id="CHEBI:59789"/>
    </ligand>
</feature>
<dbReference type="NCBIfam" id="TIGR00563">
    <property type="entry name" value="rsmB"/>
    <property type="match status" value="1"/>
</dbReference>
<evidence type="ECO:0000256" key="7">
    <source>
        <dbReference type="ARBA" id="ARBA00022679"/>
    </source>
</evidence>
<dbReference type="Pfam" id="PF22458">
    <property type="entry name" value="RsmF-B_ferredox"/>
    <property type="match status" value="1"/>
</dbReference>
<dbReference type="NCBIfam" id="NF008149">
    <property type="entry name" value="PRK10901.1"/>
    <property type="match status" value="1"/>
</dbReference>
<protein>
    <recommendedName>
        <fullName evidence="3">16S rRNA (cytosine(967)-C(5))-methyltransferase</fullName>
        <ecNumber evidence="3">2.1.1.176</ecNumber>
    </recommendedName>
    <alternativeName>
        <fullName evidence="10">16S rRNA m5C967 methyltransferase</fullName>
    </alternativeName>
    <alternativeName>
        <fullName evidence="11">rRNA (cytosine-C(5)-)-methyltransferase RsmB</fullName>
    </alternativeName>
</protein>
<dbReference type="SUPFAM" id="SSF48013">
    <property type="entry name" value="NusB-like"/>
    <property type="match status" value="1"/>
</dbReference>
<reference evidence="16" key="1">
    <citation type="journal article" date="2014" name="Environ. Microbiol.">
        <title>Comparative genomics of the marine bacterial genus Glaciecola reveals the high degree of genomic diversity and genomic characteristic for cold adaptation.</title>
        <authorList>
            <person name="Qin Q.L."/>
            <person name="Xie B.B."/>
            <person name="Yu Y."/>
            <person name="Shu Y.L."/>
            <person name="Rong J.C."/>
            <person name="Zhang Y.J."/>
            <person name="Zhao D.L."/>
            <person name="Chen X.L."/>
            <person name="Zhang X.Y."/>
            <person name="Chen B."/>
            <person name="Zhou B.C."/>
            <person name="Zhang Y.Z."/>
        </authorList>
    </citation>
    <scope>NUCLEOTIDE SEQUENCE [LARGE SCALE GENOMIC DNA]</scope>
    <source>
        <strain evidence="16">ACAM 615</strain>
    </source>
</reference>
<evidence type="ECO:0000256" key="5">
    <source>
        <dbReference type="ARBA" id="ARBA00022552"/>
    </source>
</evidence>
<dbReference type="PRINTS" id="PR02008">
    <property type="entry name" value="RCMTFAMILY"/>
</dbReference>
<dbReference type="AlphaFoldDB" id="K6Y256"/>
<dbReference type="InterPro" id="IPR054728">
    <property type="entry name" value="RsmB-like_ferredoxin"/>
</dbReference>
<comment type="similarity">
    <text evidence="13">Belongs to the class I-like SAM-binding methyltransferase superfamily. RsmB/NOP family.</text>
</comment>
<dbReference type="Gene3D" id="1.10.940.10">
    <property type="entry name" value="NusB-like"/>
    <property type="match status" value="1"/>
</dbReference>
<dbReference type="InterPro" id="IPR004573">
    <property type="entry name" value="rRNA_ssu_MeTfrase_B"/>
</dbReference>
<dbReference type="Proteomes" id="UP000006251">
    <property type="component" value="Unassembled WGS sequence"/>
</dbReference>
<comment type="subcellular location">
    <subcellularLocation>
        <location evidence="2">Cytoplasm</location>
    </subcellularLocation>
</comment>
<keyword evidence="7 13" id="KW-0808">Transferase</keyword>
<dbReference type="CDD" id="cd02440">
    <property type="entry name" value="AdoMet_MTases"/>
    <property type="match status" value="1"/>
</dbReference>
<accession>K6Y256</accession>
<dbReference type="GO" id="GO:0005829">
    <property type="term" value="C:cytosol"/>
    <property type="evidence" value="ECO:0007669"/>
    <property type="project" value="TreeGrafter"/>
</dbReference>
<dbReference type="Gene3D" id="3.40.50.150">
    <property type="entry name" value="Vaccinia Virus protein VP39"/>
    <property type="match status" value="1"/>
</dbReference>
<proteinExistence type="inferred from homology"/>
<dbReference type="InterPro" id="IPR049560">
    <property type="entry name" value="MeTrfase_RsmB-F_NOP2_cat"/>
</dbReference>
<dbReference type="GO" id="GO:0006355">
    <property type="term" value="P:regulation of DNA-templated transcription"/>
    <property type="evidence" value="ECO:0007669"/>
    <property type="project" value="InterPro"/>
</dbReference>
<evidence type="ECO:0000256" key="10">
    <source>
        <dbReference type="ARBA" id="ARBA00030399"/>
    </source>
</evidence>
<evidence type="ECO:0000256" key="13">
    <source>
        <dbReference type="PROSITE-ProRule" id="PRU01023"/>
    </source>
</evidence>
<dbReference type="GO" id="GO:0009383">
    <property type="term" value="F:rRNA (cytosine-C5-)-methyltransferase activity"/>
    <property type="evidence" value="ECO:0007669"/>
    <property type="project" value="TreeGrafter"/>
</dbReference>
<keyword evidence="4" id="KW-0963">Cytoplasm</keyword>
<comment type="caution">
    <text evidence="15">The sequence shown here is derived from an EMBL/GenBank/DDBJ whole genome shotgun (WGS) entry which is preliminary data.</text>
</comment>
<comment type="catalytic activity">
    <reaction evidence="12">
        <text>cytidine(967) in 16S rRNA + S-adenosyl-L-methionine = 5-methylcytidine(967) in 16S rRNA + S-adenosyl-L-homocysteine + H(+)</text>
        <dbReference type="Rhea" id="RHEA:42748"/>
        <dbReference type="Rhea" id="RHEA-COMP:10219"/>
        <dbReference type="Rhea" id="RHEA-COMP:10220"/>
        <dbReference type="ChEBI" id="CHEBI:15378"/>
        <dbReference type="ChEBI" id="CHEBI:57856"/>
        <dbReference type="ChEBI" id="CHEBI:59789"/>
        <dbReference type="ChEBI" id="CHEBI:74483"/>
        <dbReference type="ChEBI" id="CHEBI:82748"/>
        <dbReference type="EC" id="2.1.1.176"/>
    </reaction>
</comment>
<sequence>MRADAAWVLFQILEHGKSSREVMPKVFDRHEGKDNAWLQEMVFGCLRELPKLQYWLRQLLSKPLKGEQKIVEHLIMLGFYQLVFTRTSEHAAVSETVEACAAIGQHRLKGLVNANLRSFQREALAEQEIDVPHIQVGLPKWLHKQLLQHYPQQVQEIAEQINARPPLWLRVNALKTSRLNYSAQLDAQGIEFEEVETNAIPLGLLNVKTQSAIRLSKRTDVTTLPGFAEGLFSVQDLAAQLAAQLLDVQPGDDVLDCCAAPGGKTAHILESQPLLGSLDAIDNDGQRLERIEENMQRLGHDVEFGDRLNLYVVDAANEEVISRVLKDKKYDRILLDAPCSATGVIRRHPDIRWLRKATDIDNTVALQKRILAQVWQRVKPGGVLLYATCSILKQENEYQIAEFLTTQSDARLLPIHEKDTAQCPGLQILPGQAQMDGFYYARLLKSC</sequence>
<evidence type="ECO:0000313" key="15">
    <source>
        <dbReference type="EMBL" id="GAC26899.1"/>
    </source>
</evidence>